<evidence type="ECO:0000256" key="1">
    <source>
        <dbReference type="ARBA" id="ARBA00006432"/>
    </source>
</evidence>
<dbReference type="PANTHER" id="PTHR43201">
    <property type="entry name" value="ACYL-COA SYNTHETASE"/>
    <property type="match status" value="1"/>
</dbReference>
<keyword evidence="2" id="KW-0436">Ligase</keyword>
<comment type="caution">
    <text evidence="4">The sequence shown here is derived from an EMBL/GenBank/DDBJ whole genome shotgun (WGS) entry which is preliminary data.</text>
</comment>
<name>A0A0J1KL78_BACAN</name>
<dbReference type="GO" id="GO:0006631">
    <property type="term" value="P:fatty acid metabolic process"/>
    <property type="evidence" value="ECO:0007669"/>
    <property type="project" value="TreeGrafter"/>
</dbReference>
<organism evidence="4 5">
    <name type="scientific">Bacillus anthracis</name>
    <name type="common">anthrax bacterium</name>
    <dbReference type="NCBI Taxonomy" id="1392"/>
    <lineage>
        <taxon>Bacteria</taxon>
        <taxon>Bacillati</taxon>
        <taxon>Bacillota</taxon>
        <taxon>Bacilli</taxon>
        <taxon>Bacillales</taxon>
        <taxon>Bacillaceae</taxon>
        <taxon>Bacillus</taxon>
        <taxon>Bacillus cereus group</taxon>
    </lineage>
</organism>
<dbReference type="InterPro" id="IPR042099">
    <property type="entry name" value="ANL_N_sf"/>
</dbReference>
<dbReference type="Pfam" id="PF00501">
    <property type="entry name" value="AMP-binding"/>
    <property type="match status" value="1"/>
</dbReference>
<feature type="domain" description="AMP-dependent synthetase/ligase" evidence="3">
    <location>
        <begin position="115"/>
        <end position="310"/>
    </location>
</feature>
<dbReference type="Gene3D" id="3.40.50.12780">
    <property type="entry name" value="N-terminal domain of ligase-like"/>
    <property type="match status" value="1"/>
</dbReference>
<sequence>MIGLKNKVSVGHQDQTDKIQYLTNKFILLMKANHIESKEAVALSIRDSLLFYAAYKGCSELGIIPVVTGAMKNPQKELARIQVPLFCYEADHGFCVERYDGIEKALLPEGIGAIIRTTGSVTGMPKFVIWSKKGIKYQSEQTITRMGFTERDIMFAAVPLWGAYGLTLINIIETCKMNLVIPEHLRPRYVLRLMKESGATLFEGTPSFYKIMLEHFSKDMDERKAVSNMRSWGCGGEILPETVAEKWFELIKRPILDGYGLSEAGPNVALNAWNDFCIGTVGRPLEGTELKLNEKGELLVRSPSNMMGYFGPNSQENPLDSEGWLNTGDLAEINEEGYVKIIGRTKNIIVIKEKNISPEYIENKLRHFQEIQDVVVIGVHNENNGVRLAAIYISKNKSEINSKNVKCYAQKHLEKEQVPFYYKQLDEFPMLANGKIDRNALREMCFTKQAKGVIE</sequence>
<dbReference type="PATRIC" id="fig|1392.242.peg.1115"/>
<reference evidence="4 5" key="1">
    <citation type="submission" date="2015-05" db="EMBL/GenBank/DDBJ databases">
        <title>Whole genome sequence and identification of bacterial endophytes from Costus igneus.</title>
        <authorList>
            <person name="Lee Y.P."/>
            <person name="Gan H.M."/>
            <person name="Eng W."/>
            <person name="Wheatley M.S."/>
            <person name="Caraballo A."/>
            <person name="Polter S."/>
            <person name="Savka M.A."/>
            <person name="Hudson A.O."/>
        </authorList>
    </citation>
    <scope>NUCLEOTIDE SEQUENCE [LARGE SCALE GENOMIC DNA]</scope>
    <source>
        <strain evidence="4 5">RIT375</strain>
    </source>
</reference>
<comment type="similarity">
    <text evidence="1">Belongs to the ATP-dependent AMP-binding enzyme family.</text>
</comment>
<gene>
    <name evidence="4" type="ORF">ABW01_16245</name>
</gene>
<evidence type="ECO:0000259" key="3">
    <source>
        <dbReference type="Pfam" id="PF00501"/>
    </source>
</evidence>
<evidence type="ECO:0000313" key="4">
    <source>
        <dbReference type="EMBL" id="KLV17445.1"/>
    </source>
</evidence>
<protein>
    <submittedName>
        <fullName evidence="4">AMP-dependent synthetase</fullName>
    </submittedName>
</protein>
<dbReference type="Gene3D" id="3.30.300.30">
    <property type="match status" value="1"/>
</dbReference>
<dbReference type="SUPFAM" id="SSF56801">
    <property type="entry name" value="Acetyl-CoA synthetase-like"/>
    <property type="match status" value="1"/>
</dbReference>
<dbReference type="Proteomes" id="UP000035904">
    <property type="component" value="Unassembled WGS sequence"/>
</dbReference>
<proteinExistence type="inferred from homology"/>
<dbReference type="InterPro" id="IPR000873">
    <property type="entry name" value="AMP-dep_synth/lig_dom"/>
</dbReference>
<dbReference type="GO" id="GO:0031956">
    <property type="term" value="F:medium-chain fatty acid-CoA ligase activity"/>
    <property type="evidence" value="ECO:0007669"/>
    <property type="project" value="TreeGrafter"/>
</dbReference>
<dbReference type="CDD" id="cd04433">
    <property type="entry name" value="AFD_class_I"/>
    <property type="match status" value="1"/>
</dbReference>
<dbReference type="EMBL" id="LDPG01000011">
    <property type="protein sequence ID" value="KLV17445.1"/>
    <property type="molecule type" value="Genomic_DNA"/>
</dbReference>
<dbReference type="InterPro" id="IPR045851">
    <property type="entry name" value="AMP-bd_C_sf"/>
</dbReference>
<evidence type="ECO:0000313" key="5">
    <source>
        <dbReference type="Proteomes" id="UP000035904"/>
    </source>
</evidence>
<accession>A0A0J1KL78</accession>
<dbReference type="PANTHER" id="PTHR43201:SF5">
    <property type="entry name" value="MEDIUM-CHAIN ACYL-COA LIGASE ACSF2, MITOCHONDRIAL"/>
    <property type="match status" value="1"/>
</dbReference>
<dbReference type="RefSeq" id="WP_047956815.1">
    <property type="nucleotide sequence ID" value="NZ_LDPG01000011.1"/>
</dbReference>
<evidence type="ECO:0000256" key="2">
    <source>
        <dbReference type="ARBA" id="ARBA00022598"/>
    </source>
</evidence>
<dbReference type="AlphaFoldDB" id="A0A0J1KL78"/>